<dbReference type="PANTHER" id="PTHR30265">
    <property type="entry name" value="RHO-INTERACTING TRANSCRIPTION TERMINATION FACTOR NUSG"/>
    <property type="match status" value="1"/>
</dbReference>
<dbReference type="SMART" id="SM00738">
    <property type="entry name" value="NGN"/>
    <property type="match status" value="1"/>
</dbReference>
<dbReference type="GO" id="GO:0031564">
    <property type="term" value="P:transcription antitermination"/>
    <property type="evidence" value="ECO:0007669"/>
    <property type="project" value="UniProtKB-KW"/>
</dbReference>
<dbReference type="CDD" id="cd06091">
    <property type="entry name" value="KOW_NusG"/>
    <property type="match status" value="1"/>
</dbReference>
<name>A0A238J0W2_9RHOB</name>
<keyword evidence="1" id="KW-0889">Transcription antitermination</keyword>
<dbReference type="RefSeq" id="WP_093973607.1">
    <property type="nucleotide sequence ID" value="NZ_FXXQ01000005.1"/>
</dbReference>
<dbReference type="InterPro" id="IPR036735">
    <property type="entry name" value="NGN_dom_sf"/>
</dbReference>
<dbReference type="Pfam" id="PF00467">
    <property type="entry name" value="KOW"/>
    <property type="match status" value="1"/>
</dbReference>
<proteinExistence type="predicted"/>
<sequence>MTSHSRRHEREAWYLVQFRPNCFSLVHRNLTRQGFEVFCPRIAETRKSRGQFRSVRQPLFPGYLFVHFNPSETGWRSIKGTRGVSQLVSFAGVPEPVPSTLIDGLRLRCDDESVLLPEADIGPGDRVRVTAGPFAEFVCTIDSTPKDQRVWVLLEIMGREARVALPARIMQRTV</sequence>
<dbReference type="OrthoDB" id="9787731at2"/>
<dbReference type="GO" id="GO:0006354">
    <property type="term" value="P:DNA-templated transcription elongation"/>
    <property type="evidence" value="ECO:0007669"/>
    <property type="project" value="InterPro"/>
</dbReference>
<gene>
    <name evidence="6" type="primary">rfaH</name>
    <name evidence="6" type="ORF">BOA8489_01730</name>
</gene>
<dbReference type="InterPro" id="IPR005824">
    <property type="entry name" value="KOW"/>
</dbReference>
<dbReference type="SUPFAM" id="SSF82679">
    <property type="entry name" value="N-utilization substance G protein NusG, N-terminal domain"/>
    <property type="match status" value="1"/>
</dbReference>
<evidence type="ECO:0000256" key="2">
    <source>
        <dbReference type="ARBA" id="ARBA00023015"/>
    </source>
</evidence>
<accession>A0A238J0W2</accession>
<feature type="domain" description="KOW" evidence="5">
    <location>
        <begin position="120"/>
        <end position="147"/>
    </location>
</feature>
<dbReference type="InterPro" id="IPR008991">
    <property type="entry name" value="Translation_prot_SH3-like_sf"/>
</dbReference>
<dbReference type="PANTHER" id="PTHR30265:SF7">
    <property type="entry name" value="TRANSCRIPTION ANTITERMINATION PROTEIN RFAH"/>
    <property type="match status" value="1"/>
</dbReference>
<evidence type="ECO:0000259" key="5">
    <source>
        <dbReference type="SMART" id="SM00739"/>
    </source>
</evidence>
<evidence type="ECO:0000256" key="1">
    <source>
        <dbReference type="ARBA" id="ARBA00022814"/>
    </source>
</evidence>
<reference evidence="6 7" key="1">
    <citation type="submission" date="2017-05" db="EMBL/GenBank/DDBJ databases">
        <authorList>
            <person name="Song R."/>
            <person name="Chenine A.L."/>
            <person name="Ruprecht R.M."/>
        </authorList>
    </citation>
    <scope>NUCLEOTIDE SEQUENCE [LARGE SCALE GENOMIC DNA]</scope>
    <source>
        <strain evidence="6 7">CECT 8489</strain>
    </source>
</reference>
<evidence type="ECO:0000256" key="3">
    <source>
        <dbReference type="ARBA" id="ARBA00023163"/>
    </source>
</evidence>
<dbReference type="AlphaFoldDB" id="A0A238J0W2"/>
<protein>
    <submittedName>
        <fullName evidence="6">Transcription antitermination protein RfaH</fullName>
    </submittedName>
</protein>
<dbReference type="Gene3D" id="3.30.70.940">
    <property type="entry name" value="NusG, N-terminal domain"/>
    <property type="match status" value="1"/>
</dbReference>
<keyword evidence="2" id="KW-0805">Transcription regulation</keyword>
<dbReference type="EMBL" id="FXXQ01000005">
    <property type="protein sequence ID" value="SMX23620.1"/>
    <property type="molecule type" value="Genomic_DNA"/>
</dbReference>
<dbReference type="SMART" id="SM00739">
    <property type="entry name" value="KOW"/>
    <property type="match status" value="1"/>
</dbReference>
<organism evidence="6 7">
    <name type="scientific">Boseongicola aestuarii</name>
    <dbReference type="NCBI Taxonomy" id="1470561"/>
    <lineage>
        <taxon>Bacteria</taxon>
        <taxon>Pseudomonadati</taxon>
        <taxon>Pseudomonadota</taxon>
        <taxon>Alphaproteobacteria</taxon>
        <taxon>Rhodobacterales</taxon>
        <taxon>Paracoccaceae</taxon>
        <taxon>Boseongicola</taxon>
    </lineage>
</organism>
<keyword evidence="7" id="KW-1185">Reference proteome</keyword>
<dbReference type="SUPFAM" id="SSF50104">
    <property type="entry name" value="Translation proteins SH3-like domain"/>
    <property type="match status" value="1"/>
</dbReference>
<dbReference type="CDD" id="cd09892">
    <property type="entry name" value="NGN_SP_RfaH"/>
    <property type="match status" value="1"/>
</dbReference>
<evidence type="ECO:0000259" key="4">
    <source>
        <dbReference type="SMART" id="SM00738"/>
    </source>
</evidence>
<feature type="domain" description="NusG-like N-terminal" evidence="4">
    <location>
        <begin position="10"/>
        <end position="109"/>
    </location>
</feature>
<dbReference type="Pfam" id="PF02357">
    <property type="entry name" value="NusG"/>
    <property type="match status" value="1"/>
</dbReference>
<dbReference type="InterPro" id="IPR043425">
    <property type="entry name" value="NusG-like"/>
</dbReference>
<evidence type="ECO:0000313" key="7">
    <source>
        <dbReference type="Proteomes" id="UP000201838"/>
    </source>
</evidence>
<dbReference type="GO" id="GO:0005829">
    <property type="term" value="C:cytosol"/>
    <property type="evidence" value="ECO:0007669"/>
    <property type="project" value="TreeGrafter"/>
</dbReference>
<evidence type="ECO:0000313" key="6">
    <source>
        <dbReference type="EMBL" id="SMX23620.1"/>
    </source>
</evidence>
<dbReference type="InterPro" id="IPR006645">
    <property type="entry name" value="NGN-like_dom"/>
</dbReference>
<dbReference type="Proteomes" id="UP000201838">
    <property type="component" value="Unassembled WGS sequence"/>
</dbReference>
<keyword evidence="3" id="KW-0804">Transcription</keyword>